<dbReference type="EMBL" id="JABFUD020000021">
    <property type="protein sequence ID" value="KAI5063599.1"/>
    <property type="molecule type" value="Genomic_DNA"/>
</dbReference>
<keyword evidence="3" id="KW-1185">Reference proteome</keyword>
<feature type="region of interest" description="Disordered" evidence="1">
    <location>
        <begin position="127"/>
        <end position="158"/>
    </location>
</feature>
<evidence type="ECO:0000313" key="3">
    <source>
        <dbReference type="Proteomes" id="UP000886520"/>
    </source>
</evidence>
<gene>
    <name evidence="2" type="ORF">GOP47_0022146</name>
</gene>
<dbReference type="AlphaFoldDB" id="A0A9D4UAH6"/>
<dbReference type="OrthoDB" id="10626773at2759"/>
<protein>
    <submittedName>
        <fullName evidence="2">Uncharacterized protein</fullName>
    </submittedName>
</protein>
<comment type="caution">
    <text evidence="2">The sequence shown here is derived from an EMBL/GenBank/DDBJ whole genome shotgun (WGS) entry which is preliminary data.</text>
</comment>
<reference evidence="2" key="1">
    <citation type="submission" date="2021-01" db="EMBL/GenBank/DDBJ databases">
        <title>Adiantum capillus-veneris genome.</title>
        <authorList>
            <person name="Fang Y."/>
            <person name="Liao Q."/>
        </authorList>
    </citation>
    <scope>NUCLEOTIDE SEQUENCE</scope>
    <source>
        <strain evidence="2">H3</strain>
        <tissue evidence="2">Leaf</tissue>
    </source>
</reference>
<name>A0A9D4UAH6_ADICA</name>
<dbReference type="Proteomes" id="UP000886520">
    <property type="component" value="Chromosome 21"/>
</dbReference>
<accession>A0A9D4UAH6</accession>
<organism evidence="2 3">
    <name type="scientific">Adiantum capillus-veneris</name>
    <name type="common">Maidenhair fern</name>
    <dbReference type="NCBI Taxonomy" id="13818"/>
    <lineage>
        <taxon>Eukaryota</taxon>
        <taxon>Viridiplantae</taxon>
        <taxon>Streptophyta</taxon>
        <taxon>Embryophyta</taxon>
        <taxon>Tracheophyta</taxon>
        <taxon>Polypodiopsida</taxon>
        <taxon>Polypodiidae</taxon>
        <taxon>Polypodiales</taxon>
        <taxon>Pteridineae</taxon>
        <taxon>Pteridaceae</taxon>
        <taxon>Vittarioideae</taxon>
        <taxon>Adiantum</taxon>
    </lineage>
</organism>
<sequence length="407" mass="45271">MRFACAEHPHHRGVGVCAFCVGEKLALCIRSVTHEDGVSSIRDGRFNISVESSPSESDMVLSCDVEGNREGASSQCDVVQGISSDSLIYFSHDFVANRSDHEKKGRPQSLPAKLALFKRGGYLLRANSRRHNSSPSSFTWETPRPSSSSRSPLKLASVHSPSSPALRLFSVPSAVSSSPLQLPPPISHLPASRSPFSLPPSSSLHLRPTMRPTISSLACSRAHLTLSVEETNRRCGQKVSAAHGMPTKRKVSWISFVLRKLRTFRLKRRVQKLKNVEEEKESAQVDSNRTSFATESDFLRHSHTSNNCTSTGNQGSHSRTNSYNADLPFSAIKENHPQRESCREDNKSMRGYANYYHSSPTLRTSGGLQARHHYKAVSCMQRRDTTELLRFYLPPPSFYSNVYGSCY</sequence>
<feature type="compositionally biased region" description="Low complexity" evidence="1">
    <location>
        <begin position="143"/>
        <end position="152"/>
    </location>
</feature>
<evidence type="ECO:0000313" key="2">
    <source>
        <dbReference type="EMBL" id="KAI5063599.1"/>
    </source>
</evidence>
<evidence type="ECO:0000256" key="1">
    <source>
        <dbReference type="SAM" id="MobiDB-lite"/>
    </source>
</evidence>
<proteinExistence type="predicted"/>